<dbReference type="InterPro" id="IPR003439">
    <property type="entry name" value="ABC_transporter-like_ATP-bd"/>
</dbReference>
<dbReference type="SUPFAM" id="SSF90123">
    <property type="entry name" value="ABC transporter transmembrane region"/>
    <property type="match status" value="1"/>
</dbReference>
<dbReference type="EMBL" id="JBHRWW010000011">
    <property type="protein sequence ID" value="MFC3689587.1"/>
    <property type="molecule type" value="Genomic_DNA"/>
</dbReference>
<evidence type="ECO:0000256" key="3">
    <source>
        <dbReference type="ARBA" id="ARBA00022741"/>
    </source>
</evidence>
<feature type="transmembrane region" description="Helical" evidence="7">
    <location>
        <begin position="179"/>
        <end position="199"/>
    </location>
</feature>
<evidence type="ECO:0000313" key="11">
    <source>
        <dbReference type="Proteomes" id="UP001595685"/>
    </source>
</evidence>
<dbReference type="Pfam" id="PF00005">
    <property type="entry name" value="ABC_tran"/>
    <property type="match status" value="1"/>
</dbReference>
<dbReference type="PANTHER" id="PTHR43394">
    <property type="entry name" value="ATP-DEPENDENT PERMEASE MDL1, MITOCHONDRIAL"/>
    <property type="match status" value="1"/>
</dbReference>
<feature type="transmembrane region" description="Helical" evidence="7">
    <location>
        <begin position="150"/>
        <end position="173"/>
    </location>
</feature>
<dbReference type="SMART" id="SM00382">
    <property type="entry name" value="AAA"/>
    <property type="match status" value="1"/>
</dbReference>
<feature type="domain" description="ABC transporter" evidence="8">
    <location>
        <begin position="353"/>
        <end position="592"/>
    </location>
</feature>
<keyword evidence="11" id="KW-1185">Reference proteome</keyword>
<keyword evidence="2 7" id="KW-0812">Transmembrane</keyword>
<comment type="subcellular location">
    <subcellularLocation>
        <location evidence="1">Cell membrane</location>
        <topology evidence="1">Multi-pass membrane protein</topology>
    </subcellularLocation>
</comment>
<dbReference type="SUPFAM" id="SSF52540">
    <property type="entry name" value="P-loop containing nucleoside triphosphate hydrolases"/>
    <property type="match status" value="1"/>
</dbReference>
<dbReference type="InterPro" id="IPR036640">
    <property type="entry name" value="ABC1_TM_sf"/>
</dbReference>
<feature type="domain" description="ABC transmembrane type-1" evidence="9">
    <location>
        <begin position="42"/>
        <end position="322"/>
    </location>
</feature>
<dbReference type="PROSITE" id="PS50893">
    <property type="entry name" value="ABC_TRANSPORTER_2"/>
    <property type="match status" value="1"/>
</dbReference>
<sequence length="603" mass="63899">MALSSLDPPGVSSRTLPVADAATVRREAAALLRRHRRGFSTVVALYAVVSLAALAAPALLGRLVDGVTAGTLTTADVDRAGLVLVVAVLLQGVFAWLSRRASGVLGERVFAELREGFVDRAVDLPLSTVETAGTGDLVSRTTNDVETLSWVVRLAVPTVFVAGTACVLTLAATVAAGPLVALALLVGVPLVLPVVRWYLRRSRRGYLAERDAYSRVNGGITETVESATTVEHLGLGPVRVARTDADLRRCWAVERYTLALRTRLFPLIDTGYQLPMAVALVWGGWLVSQDLATLGQVTAVTLYLRLLVDPLDELLAWIDQLQVGAACYARVVGVGLVPDDRTASGDVPDGTEVEVRDARYAYGTGPDGSPRDVLHGVDLDLRPGERLAVVGPSGAGKSTLGRLLAGVHPPRTGRVSVGGVPLVDLPLPELRRRVALVTQEHHVFVGTLAENLLLARPEADRAQLEQALAAVDALGWARALPEGLDTEVGSGATPLDHGQAQQLALARLVLADPHTLVLDEATSLLDPRAARHLERSLSAVLTGRTVVAIAHRLHTAHDADRVAVVEGGRVSELGSHDELVARGGSYASLWRSWQVEPGPVTRA</sequence>
<keyword evidence="4 10" id="KW-0067">ATP-binding</keyword>
<name>A0ABV7WKZ0_9MICO</name>
<evidence type="ECO:0000256" key="4">
    <source>
        <dbReference type="ARBA" id="ARBA00022840"/>
    </source>
</evidence>
<reference evidence="11" key="1">
    <citation type="journal article" date="2019" name="Int. J. Syst. Evol. Microbiol.">
        <title>The Global Catalogue of Microorganisms (GCM) 10K type strain sequencing project: providing services to taxonomists for standard genome sequencing and annotation.</title>
        <authorList>
            <consortium name="The Broad Institute Genomics Platform"/>
            <consortium name="The Broad Institute Genome Sequencing Center for Infectious Disease"/>
            <person name="Wu L."/>
            <person name="Ma J."/>
        </authorList>
    </citation>
    <scope>NUCLEOTIDE SEQUENCE [LARGE SCALE GENOMIC DNA]</scope>
    <source>
        <strain evidence="11">NCAIM B.02333</strain>
    </source>
</reference>
<keyword evidence="5 7" id="KW-1133">Transmembrane helix</keyword>
<evidence type="ECO:0000256" key="1">
    <source>
        <dbReference type="ARBA" id="ARBA00004651"/>
    </source>
</evidence>
<evidence type="ECO:0000256" key="7">
    <source>
        <dbReference type="SAM" id="Phobius"/>
    </source>
</evidence>
<dbReference type="InterPro" id="IPR027417">
    <property type="entry name" value="P-loop_NTPase"/>
</dbReference>
<dbReference type="RefSeq" id="WP_340295900.1">
    <property type="nucleotide sequence ID" value="NZ_JBBEOI010000340.1"/>
</dbReference>
<comment type="caution">
    <text evidence="10">The sequence shown here is derived from an EMBL/GenBank/DDBJ whole genome shotgun (WGS) entry which is preliminary data.</text>
</comment>
<keyword evidence="3" id="KW-0547">Nucleotide-binding</keyword>
<dbReference type="InterPro" id="IPR003593">
    <property type="entry name" value="AAA+_ATPase"/>
</dbReference>
<feature type="transmembrane region" description="Helical" evidence="7">
    <location>
        <begin position="39"/>
        <end position="60"/>
    </location>
</feature>
<dbReference type="Pfam" id="PF00664">
    <property type="entry name" value="ABC_membrane"/>
    <property type="match status" value="1"/>
</dbReference>
<evidence type="ECO:0000313" key="10">
    <source>
        <dbReference type="EMBL" id="MFC3689587.1"/>
    </source>
</evidence>
<protein>
    <submittedName>
        <fullName evidence="10">ABC transporter ATP-binding protein</fullName>
    </submittedName>
</protein>
<evidence type="ECO:0000259" key="8">
    <source>
        <dbReference type="PROSITE" id="PS50893"/>
    </source>
</evidence>
<evidence type="ECO:0000256" key="2">
    <source>
        <dbReference type="ARBA" id="ARBA00022692"/>
    </source>
</evidence>
<dbReference type="PROSITE" id="PS50929">
    <property type="entry name" value="ABC_TM1F"/>
    <property type="match status" value="1"/>
</dbReference>
<keyword evidence="6 7" id="KW-0472">Membrane</keyword>
<accession>A0ABV7WKZ0</accession>
<feature type="transmembrane region" description="Helical" evidence="7">
    <location>
        <begin position="80"/>
        <end position="98"/>
    </location>
</feature>
<dbReference type="Gene3D" id="3.40.50.300">
    <property type="entry name" value="P-loop containing nucleotide triphosphate hydrolases"/>
    <property type="match status" value="1"/>
</dbReference>
<proteinExistence type="predicted"/>
<evidence type="ECO:0000256" key="6">
    <source>
        <dbReference type="ARBA" id="ARBA00023136"/>
    </source>
</evidence>
<gene>
    <name evidence="10" type="ORF">ACFOLH_14645</name>
</gene>
<dbReference type="PANTHER" id="PTHR43394:SF1">
    <property type="entry name" value="ATP-BINDING CASSETTE SUB-FAMILY B MEMBER 10, MITOCHONDRIAL"/>
    <property type="match status" value="1"/>
</dbReference>
<dbReference type="GO" id="GO:0005524">
    <property type="term" value="F:ATP binding"/>
    <property type="evidence" value="ECO:0007669"/>
    <property type="project" value="UniProtKB-KW"/>
</dbReference>
<evidence type="ECO:0000256" key="5">
    <source>
        <dbReference type="ARBA" id="ARBA00022989"/>
    </source>
</evidence>
<organism evidence="10 11">
    <name type="scientific">Aquipuribacter hungaricus</name>
    <dbReference type="NCBI Taxonomy" id="545624"/>
    <lineage>
        <taxon>Bacteria</taxon>
        <taxon>Bacillati</taxon>
        <taxon>Actinomycetota</taxon>
        <taxon>Actinomycetes</taxon>
        <taxon>Micrococcales</taxon>
        <taxon>Intrasporangiaceae</taxon>
        <taxon>Aquipuribacter</taxon>
    </lineage>
</organism>
<dbReference type="InterPro" id="IPR011527">
    <property type="entry name" value="ABC1_TM_dom"/>
</dbReference>
<dbReference type="CDD" id="cd07346">
    <property type="entry name" value="ABC_6TM_exporters"/>
    <property type="match status" value="1"/>
</dbReference>
<dbReference type="Proteomes" id="UP001595685">
    <property type="component" value="Unassembled WGS sequence"/>
</dbReference>
<evidence type="ECO:0000259" key="9">
    <source>
        <dbReference type="PROSITE" id="PS50929"/>
    </source>
</evidence>
<dbReference type="Gene3D" id="1.20.1560.10">
    <property type="entry name" value="ABC transporter type 1, transmembrane domain"/>
    <property type="match status" value="1"/>
</dbReference>
<dbReference type="InterPro" id="IPR039421">
    <property type="entry name" value="Type_1_exporter"/>
</dbReference>